<reference evidence="32" key="3">
    <citation type="submission" date="2022-01" db="EMBL/GenBank/DDBJ databases">
        <authorList>
            <person name="Rubenstein D.R."/>
        </authorList>
    </citation>
    <scope>NUCLEOTIDE SEQUENCE</scope>
    <source>
        <strain evidence="32">SS15</strain>
        <tissue evidence="32">Liver</tissue>
    </source>
</reference>
<dbReference type="GO" id="GO:0006915">
    <property type="term" value="P:apoptotic process"/>
    <property type="evidence" value="ECO:0007669"/>
    <property type="project" value="UniProtKB-KW"/>
</dbReference>
<keyword evidence="16" id="KW-0832">Ubl conjugation</keyword>
<dbReference type="GO" id="GO:0005789">
    <property type="term" value="C:endoplasmic reticulum membrane"/>
    <property type="evidence" value="ECO:0007669"/>
    <property type="project" value="UniProtKB-SubCell"/>
</dbReference>
<comment type="subcellular location">
    <subcellularLocation>
        <location evidence="3">Cytoplasm</location>
    </subcellularLocation>
    <subcellularLocation>
        <location evidence="2">Endoplasmic reticulum membrane</location>
        <topology evidence="2">Peripheral membrane protein</topology>
    </subcellularLocation>
    <subcellularLocation>
        <location evidence="4">Endoplasmic reticulum membrane</location>
        <topology evidence="4">Single-pass type II membrane protein</topology>
    </subcellularLocation>
    <subcellularLocation>
        <location evidence="1">Nucleus</location>
    </subcellularLocation>
</comment>
<keyword evidence="6" id="KW-0217">Developmental protein</keyword>
<comment type="caution">
    <text evidence="31">The sequence shown here is derived from an EMBL/GenBank/DDBJ whole genome shotgun (WGS) entry which is preliminary data.</text>
</comment>
<keyword evidence="21" id="KW-0346">Stress response</keyword>
<proteinExistence type="inferred from homology"/>
<dbReference type="OrthoDB" id="20960at2759"/>
<dbReference type="GO" id="GO:0001525">
    <property type="term" value="P:angiogenesis"/>
    <property type="evidence" value="ECO:0007669"/>
    <property type="project" value="UniProtKB-KW"/>
</dbReference>
<evidence type="ECO:0000313" key="32">
    <source>
        <dbReference type="EMBL" id="KAI1233037.1"/>
    </source>
</evidence>
<evidence type="ECO:0000256" key="19">
    <source>
        <dbReference type="ARBA" id="ARBA00022990"/>
    </source>
</evidence>
<evidence type="ECO:0000256" key="3">
    <source>
        <dbReference type="ARBA" id="ARBA00004496"/>
    </source>
</evidence>
<dbReference type="Proteomes" id="UP000618051">
    <property type="component" value="Unassembled WGS sequence"/>
</dbReference>
<dbReference type="InterPro" id="IPR046347">
    <property type="entry name" value="bZIP_sf"/>
</dbReference>
<keyword evidence="24" id="KW-0010">Activator</keyword>
<keyword evidence="19" id="KW-0007">Acetylation</keyword>
<keyword evidence="22" id="KW-0238">DNA-binding</keyword>
<dbReference type="Pfam" id="PF07716">
    <property type="entry name" value="bZIP_2"/>
    <property type="match status" value="1"/>
</dbReference>
<keyword evidence="12" id="KW-0812">Transmembrane</keyword>
<evidence type="ECO:0000256" key="27">
    <source>
        <dbReference type="ARBA" id="ARBA00023242"/>
    </source>
</evidence>
<comment type="similarity">
    <text evidence="5">Belongs to the bZIP family.</text>
</comment>
<evidence type="ECO:0000256" key="10">
    <source>
        <dbReference type="ARBA" id="ARBA00022657"/>
    </source>
</evidence>
<evidence type="ECO:0000256" key="21">
    <source>
        <dbReference type="ARBA" id="ARBA00023016"/>
    </source>
</evidence>
<dbReference type="GO" id="GO:0043066">
    <property type="term" value="P:negative regulation of apoptotic process"/>
    <property type="evidence" value="ECO:0007669"/>
    <property type="project" value="UniProtKB-ARBA"/>
</dbReference>
<evidence type="ECO:0000256" key="15">
    <source>
        <dbReference type="ARBA" id="ARBA00022824"/>
    </source>
</evidence>
<feature type="domain" description="BZIP" evidence="30">
    <location>
        <begin position="64"/>
        <end position="127"/>
    </location>
</feature>
<dbReference type="PANTHER" id="PTHR46542">
    <property type="entry name" value="X-BOX BINDING PROTEIN 1"/>
    <property type="match status" value="1"/>
</dbReference>
<keyword evidence="29" id="KW-0175">Coiled coil</keyword>
<keyword evidence="14" id="KW-0221">Differentiation</keyword>
<dbReference type="EMBL" id="JADDUC020000020">
    <property type="protein sequence ID" value="KAI1233037.1"/>
    <property type="molecule type" value="Genomic_DNA"/>
</dbReference>
<dbReference type="GO" id="GO:0000977">
    <property type="term" value="F:RNA polymerase II transcription regulatory region sequence-specific DNA binding"/>
    <property type="evidence" value="ECO:0007669"/>
    <property type="project" value="TreeGrafter"/>
</dbReference>
<dbReference type="GO" id="GO:0030968">
    <property type="term" value="P:endoplasmic reticulum unfolded protein response"/>
    <property type="evidence" value="ECO:0007669"/>
    <property type="project" value="UniProtKB-ARBA"/>
</dbReference>
<dbReference type="GO" id="GO:0005634">
    <property type="term" value="C:nucleus"/>
    <property type="evidence" value="ECO:0007669"/>
    <property type="project" value="UniProtKB-SubCell"/>
</dbReference>
<evidence type="ECO:0000256" key="16">
    <source>
        <dbReference type="ARBA" id="ARBA00022843"/>
    </source>
</evidence>
<dbReference type="SMART" id="SM00338">
    <property type="entry name" value="BRLZ"/>
    <property type="match status" value="1"/>
</dbReference>
<evidence type="ECO:0000256" key="4">
    <source>
        <dbReference type="ARBA" id="ARBA00004648"/>
    </source>
</evidence>
<keyword evidence="20" id="KW-0805">Transcription regulation</keyword>
<reference evidence="31" key="1">
    <citation type="submission" date="2020-10" db="EMBL/GenBank/DDBJ databases">
        <title>Feather gene expression reveals the developmental basis of iridescence in African starlings.</title>
        <authorList>
            <person name="Rubenstein D.R."/>
        </authorList>
    </citation>
    <scope>NUCLEOTIDE SEQUENCE</scope>
    <source>
        <strain evidence="31">SS15</strain>
        <tissue evidence="31">Liver</tissue>
    </source>
</reference>
<keyword evidence="18" id="KW-1133">Transmembrane helix</keyword>
<sequence>MAALPGAAAPRLLLIPSKAAEAPGPAAARHLSVVLPAGADPGLPGMEATQPARKRQRLTHLSPEEKALRRKLKNRVAAQSARDRKKARMTELEQQVVELEEENQKLLRENQLLRERTCNLARENQELRCRLGLDALKTEEEGDEFQVSRAAAVSAPALAELPALQRRSEVETVKVTFLQNKQIENFVLEASAEKLRYSRSCTVLPVVKESQVDEIRLVTGSAESAALRLRVPLQQVQAQQSPFLIPSTWILMVSDLLFGFLDSLDPEIFLRYADSESTCLEKLEEEISGETNSIPTTLSPSLGSPSAKLEAINELIRFDHVYTKPLVVEIPVEVANQTNMLVKIEKENLSSSDNKAIPEVPVSVKKEPVDSFMPELGISHLLSSCHSLEASSYLLDGCSDSGYEGSLSPFSDTSSPLGADHALFFRTGQLGNKGYTEKNKFLSEDAKMLVHSITFLAS</sequence>
<evidence type="ECO:0000256" key="26">
    <source>
        <dbReference type="ARBA" id="ARBA00023230"/>
    </source>
</evidence>
<dbReference type="InterPro" id="IPR004827">
    <property type="entry name" value="bZIP"/>
</dbReference>
<dbReference type="GO" id="GO:0030154">
    <property type="term" value="P:cell differentiation"/>
    <property type="evidence" value="ECO:0007669"/>
    <property type="project" value="UniProtKB-KW"/>
</dbReference>
<evidence type="ECO:0000256" key="7">
    <source>
        <dbReference type="ARBA" id="ARBA00022490"/>
    </source>
</evidence>
<protein>
    <recommendedName>
        <fullName evidence="28">X-box-binding protein 1</fullName>
    </recommendedName>
</protein>
<evidence type="ECO:0000256" key="20">
    <source>
        <dbReference type="ARBA" id="ARBA00023015"/>
    </source>
</evidence>
<dbReference type="PROSITE" id="PS50217">
    <property type="entry name" value="BZIP"/>
    <property type="match status" value="1"/>
</dbReference>
<evidence type="ECO:0000256" key="11">
    <source>
        <dbReference type="ARBA" id="ARBA00022685"/>
    </source>
</evidence>
<organism evidence="31">
    <name type="scientific">Lamprotornis superbus</name>
    <dbReference type="NCBI Taxonomy" id="245042"/>
    <lineage>
        <taxon>Eukaryota</taxon>
        <taxon>Metazoa</taxon>
        <taxon>Chordata</taxon>
        <taxon>Craniata</taxon>
        <taxon>Vertebrata</taxon>
        <taxon>Euteleostomi</taxon>
        <taxon>Archelosauria</taxon>
        <taxon>Archosauria</taxon>
        <taxon>Dinosauria</taxon>
        <taxon>Saurischia</taxon>
        <taxon>Theropoda</taxon>
        <taxon>Coelurosauria</taxon>
        <taxon>Aves</taxon>
        <taxon>Neognathae</taxon>
        <taxon>Neoaves</taxon>
        <taxon>Telluraves</taxon>
        <taxon>Australaves</taxon>
        <taxon>Passeriformes</taxon>
        <taxon>Sturnidae</taxon>
        <taxon>Lamprotornis</taxon>
    </lineage>
</organism>
<evidence type="ECO:0000256" key="2">
    <source>
        <dbReference type="ARBA" id="ARBA00004406"/>
    </source>
</evidence>
<keyword evidence="17" id="KW-0735">Signal-anchor</keyword>
<accession>A0A835P333</accession>
<evidence type="ECO:0000256" key="14">
    <source>
        <dbReference type="ARBA" id="ARBA00022782"/>
    </source>
</evidence>
<keyword evidence="13" id="KW-0053">Apoptosis</keyword>
<dbReference type="CDD" id="cd14691">
    <property type="entry name" value="bZIP_XBP1"/>
    <property type="match status" value="1"/>
</dbReference>
<name>A0A835P333_9PASS</name>
<dbReference type="GO" id="GO:0000981">
    <property type="term" value="F:DNA-binding transcription factor activity, RNA polymerase II-specific"/>
    <property type="evidence" value="ECO:0007669"/>
    <property type="project" value="TreeGrafter"/>
</dbReference>
<evidence type="ECO:0000256" key="25">
    <source>
        <dbReference type="ARBA" id="ARBA00023163"/>
    </source>
</evidence>
<keyword evidence="33" id="KW-1185">Reference proteome</keyword>
<evidence type="ECO:0000256" key="29">
    <source>
        <dbReference type="SAM" id="Coils"/>
    </source>
</evidence>
<keyword evidence="11" id="KW-0165">Cleavage on pair of basic residues</keyword>
<evidence type="ECO:0000256" key="24">
    <source>
        <dbReference type="ARBA" id="ARBA00023159"/>
    </source>
</evidence>
<dbReference type="FunFam" id="1.20.5.170:FF:000049">
    <property type="entry name" value="X-box binding protein 1"/>
    <property type="match status" value="1"/>
</dbReference>
<evidence type="ECO:0000256" key="6">
    <source>
        <dbReference type="ARBA" id="ARBA00022473"/>
    </source>
</evidence>
<dbReference type="GO" id="GO:0007517">
    <property type="term" value="P:muscle organ development"/>
    <property type="evidence" value="ECO:0007669"/>
    <property type="project" value="UniProtKB-KW"/>
</dbReference>
<feature type="coiled-coil region" evidence="29">
    <location>
        <begin position="75"/>
        <end position="116"/>
    </location>
</feature>
<evidence type="ECO:0000256" key="12">
    <source>
        <dbReference type="ARBA" id="ARBA00022692"/>
    </source>
</evidence>
<evidence type="ECO:0000256" key="18">
    <source>
        <dbReference type="ARBA" id="ARBA00022989"/>
    </source>
</evidence>
<keyword evidence="8" id="KW-0517">Myogenesis</keyword>
<dbReference type="AlphaFoldDB" id="A0A835P333"/>
<dbReference type="InterPro" id="IPR052470">
    <property type="entry name" value="ER_Stress-Reg_TF"/>
</dbReference>
<evidence type="ECO:0000256" key="28">
    <source>
        <dbReference type="ARBA" id="ARBA00040165"/>
    </source>
</evidence>
<keyword evidence="9" id="KW-0597">Phosphoprotein</keyword>
<gene>
    <name evidence="32" type="ORF">IHE44_0006227</name>
    <name evidence="31" type="ORF">IHE44_013271</name>
</gene>
<evidence type="ECO:0000256" key="8">
    <source>
        <dbReference type="ARBA" id="ARBA00022541"/>
    </source>
</evidence>
<dbReference type="Gene3D" id="1.20.5.170">
    <property type="match status" value="1"/>
</dbReference>
<dbReference type="SUPFAM" id="SSF57959">
    <property type="entry name" value="Leucine zipper domain"/>
    <property type="match status" value="1"/>
</dbReference>
<dbReference type="EMBL" id="JADDUC010000008">
    <property type="protein sequence ID" value="KAG0132392.1"/>
    <property type="molecule type" value="Genomic_DNA"/>
</dbReference>
<reference evidence="32 33" key="2">
    <citation type="journal article" date="2021" name="J. Hered.">
        <title>Feather Gene Expression Elucidates the Developmental Basis of Plumage Iridescence in African Starlings.</title>
        <authorList>
            <person name="Rubenstein D.R."/>
            <person name="Corvelo A."/>
            <person name="MacManes M.D."/>
            <person name="Maia R."/>
            <person name="Narzisi G."/>
            <person name="Rousaki A."/>
            <person name="Vandenabeele P."/>
            <person name="Shawkey M.D."/>
            <person name="Solomon J."/>
        </authorList>
    </citation>
    <scope>NUCLEOTIDE SEQUENCE [LARGE SCALE GENOMIC DNA]</scope>
    <source>
        <strain evidence="32">SS15</strain>
    </source>
</reference>
<keyword evidence="7" id="KW-0963">Cytoplasm</keyword>
<evidence type="ECO:0000256" key="22">
    <source>
        <dbReference type="ARBA" id="ARBA00023125"/>
    </source>
</evidence>
<keyword evidence="15" id="KW-0256">Endoplasmic reticulum</keyword>
<evidence type="ECO:0000256" key="23">
    <source>
        <dbReference type="ARBA" id="ARBA00023136"/>
    </source>
</evidence>
<keyword evidence="27" id="KW-0539">Nucleus</keyword>
<evidence type="ECO:0000256" key="13">
    <source>
        <dbReference type="ARBA" id="ARBA00022703"/>
    </source>
</evidence>
<evidence type="ECO:0000256" key="1">
    <source>
        <dbReference type="ARBA" id="ARBA00004123"/>
    </source>
</evidence>
<evidence type="ECO:0000259" key="30">
    <source>
        <dbReference type="PROSITE" id="PS50217"/>
    </source>
</evidence>
<keyword evidence="26" id="KW-0834">Unfolded protein response</keyword>
<evidence type="ECO:0000313" key="33">
    <source>
        <dbReference type="Proteomes" id="UP000618051"/>
    </source>
</evidence>
<evidence type="ECO:0000256" key="5">
    <source>
        <dbReference type="ARBA" id="ARBA00007163"/>
    </source>
</evidence>
<evidence type="ECO:0000256" key="17">
    <source>
        <dbReference type="ARBA" id="ARBA00022968"/>
    </source>
</evidence>
<dbReference type="PANTHER" id="PTHR46542:SF1">
    <property type="entry name" value="X-BOX BINDING PROTEIN 1"/>
    <property type="match status" value="1"/>
</dbReference>
<keyword evidence="23" id="KW-0472">Membrane</keyword>
<keyword evidence="25" id="KW-0804">Transcription</keyword>
<evidence type="ECO:0000313" key="31">
    <source>
        <dbReference type="EMBL" id="KAG0132392.1"/>
    </source>
</evidence>
<keyword evidence="10" id="KW-0037">Angiogenesis</keyword>
<evidence type="ECO:0000256" key="9">
    <source>
        <dbReference type="ARBA" id="ARBA00022553"/>
    </source>
</evidence>